<dbReference type="InterPro" id="IPR011033">
    <property type="entry name" value="PRC_barrel-like_sf"/>
</dbReference>
<evidence type="ECO:0000256" key="1">
    <source>
        <dbReference type="ARBA" id="ARBA00022490"/>
    </source>
</evidence>
<dbReference type="HAMAP" id="MF_00014">
    <property type="entry name" value="Ribosome_mat_RimM"/>
    <property type="match status" value="1"/>
</dbReference>
<name>A0A1H2TK73_THIRO</name>
<dbReference type="PANTHER" id="PTHR33692:SF1">
    <property type="entry name" value="RIBOSOME MATURATION FACTOR RIMM"/>
    <property type="match status" value="1"/>
</dbReference>
<comment type="domain">
    <text evidence="5">The PRC barrel domain binds ribosomal protein uS19.</text>
</comment>
<evidence type="ECO:0000259" key="6">
    <source>
        <dbReference type="Pfam" id="PF01782"/>
    </source>
</evidence>
<keyword evidence="4 5" id="KW-0143">Chaperone</keyword>
<dbReference type="SUPFAM" id="SSF50346">
    <property type="entry name" value="PRC-barrel domain"/>
    <property type="match status" value="1"/>
</dbReference>
<sequence length="169" mass="18573">MAGQPDSTRIVVGHIAGVYGVRGWLKVMSETDPPEGILSYSPWLIGADATTWTVQEGKRHGKGIVVSLRGCDDRDRAAALVGQNIAVVRDQLPPASHDEFYWIDLEGLSVETTEGVALGSIDHLFATGANDVIVVKGDRERLLPFVWGDVVKDVDFEQRRMLVDWDPSF</sequence>
<comment type="subcellular location">
    <subcellularLocation>
        <location evidence="5">Cytoplasm</location>
    </subcellularLocation>
</comment>
<dbReference type="OrthoDB" id="9783509at2"/>
<dbReference type="GO" id="GO:0005737">
    <property type="term" value="C:cytoplasm"/>
    <property type="evidence" value="ECO:0007669"/>
    <property type="project" value="UniProtKB-SubCell"/>
</dbReference>
<evidence type="ECO:0000313" key="9">
    <source>
        <dbReference type="Proteomes" id="UP000198816"/>
    </source>
</evidence>
<comment type="subunit">
    <text evidence="5">Binds ribosomal protein uS19.</text>
</comment>
<dbReference type="Proteomes" id="UP000198816">
    <property type="component" value="Unassembled WGS sequence"/>
</dbReference>
<comment type="function">
    <text evidence="5">An accessory protein needed during the final step in the assembly of 30S ribosomal subunit, possibly for assembly of the head region. Essential for efficient processing of 16S rRNA. May be needed both before and after RbfA during the maturation of 16S rRNA. It has affinity for free ribosomal 30S subunits but not for 70S ribosomes.</text>
</comment>
<keyword evidence="9" id="KW-1185">Reference proteome</keyword>
<keyword evidence="3 5" id="KW-0698">rRNA processing</keyword>
<dbReference type="GO" id="GO:0042274">
    <property type="term" value="P:ribosomal small subunit biogenesis"/>
    <property type="evidence" value="ECO:0007669"/>
    <property type="project" value="UniProtKB-UniRule"/>
</dbReference>
<keyword evidence="2 5" id="KW-0690">Ribosome biogenesis</keyword>
<evidence type="ECO:0000256" key="2">
    <source>
        <dbReference type="ARBA" id="ARBA00022517"/>
    </source>
</evidence>
<dbReference type="GO" id="GO:0006364">
    <property type="term" value="P:rRNA processing"/>
    <property type="evidence" value="ECO:0007669"/>
    <property type="project" value="UniProtKB-UniRule"/>
</dbReference>
<dbReference type="InterPro" id="IPR036976">
    <property type="entry name" value="RimM_N_sf"/>
</dbReference>
<feature type="domain" description="Ribosome maturation factor RimM PRC barrel" evidence="7">
    <location>
        <begin position="102"/>
        <end position="165"/>
    </location>
</feature>
<protein>
    <recommendedName>
        <fullName evidence="5">Ribosome maturation factor RimM</fullName>
    </recommendedName>
</protein>
<dbReference type="Pfam" id="PF24986">
    <property type="entry name" value="PRC_RimM"/>
    <property type="match status" value="1"/>
</dbReference>
<feature type="domain" description="RimM N-terminal" evidence="6">
    <location>
        <begin position="11"/>
        <end position="91"/>
    </location>
</feature>
<evidence type="ECO:0000313" key="8">
    <source>
        <dbReference type="EMBL" id="SDW44311.1"/>
    </source>
</evidence>
<proteinExistence type="inferred from homology"/>
<keyword evidence="1 5" id="KW-0963">Cytoplasm</keyword>
<evidence type="ECO:0000256" key="3">
    <source>
        <dbReference type="ARBA" id="ARBA00022552"/>
    </source>
</evidence>
<dbReference type="GO" id="GO:0005840">
    <property type="term" value="C:ribosome"/>
    <property type="evidence" value="ECO:0007669"/>
    <property type="project" value="InterPro"/>
</dbReference>
<dbReference type="InterPro" id="IPR009000">
    <property type="entry name" value="Transl_B-barrel_sf"/>
</dbReference>
<dbReference type="InterPro" id="IPR011961">
    <property type="entry name" value="RimM"/>
</dbReference>
<dbReference type="GO" id="GO:0043022">
    <property type="term" value="F:ribosome binding"/>
    <property type="evidence" value="ECO:0007669"/>
    <property type="project" value="InterPro"/>
</dbReference>
<comment type="similarity">
    <text evidence="5">Belongs to the RimM family.</text>
</comment>
<dbReference type="SUPFAM" id="SSF50447">
    <property type="entry name" value="Translation proteins"/>
    <property type="match status" value="1"/>
</dbReference>
<evidence type="ECO:0000256" key="4">
    <source>
        <dbReference type="ARBA" id="ARBA00023186"/>
    </source>
</evidence>
<dbReference type="Gene3D" id="2.40.30.60">
    <property type="entry name" value="RimM"/>
    <property type="match status" value="1"/>
</dbReference>
<dbReference type="AlphaFoldDB" id="A0A1H2TK73"/>
<gene>
    <name evidence="5" type="primary">rimM</name>
    <name evidence="8" type="ORF">SAMN05421783_10434</name>
</gene>
<dbReference type="NCBIfam" id="TIGR02273">
    <property type="entry name" value="16S_RimM"/>
    <property type="match status" value="1"/>
</dbReference>
<dbReference type="STRING" id="1058.SAMN05421783_10434"/>
<reference evidence="9" key="1">
    <citation type="submission" date="2016-10" db="EMBL/GenBank/DDBJ databases">
        <authorList>
            <person name="Varghese N."/>
            <person name="Submissions S."/>
        </authorList>
    </citation>
    <scope>NUCLEOTIDE SEQUENCE [LARGE SCALE GENOMIC DNA]</scope>
    <source>
        <strain evidence="9">DSM 217</strain>
    </source>
</reference>
<evidence type="ECO:0000256" key="5">
    <source>
        <dbReference type="HAMAP-Rule" id="MF_00014"/>
    </source>
</evidence>
<dbReference type="EMBL" id="FNNZ01000004">
    <property type="protein sequence ID" value="SDW44311.1"/>
    <property type="molecule type" value="Genomic_DNA"/>
</dbReference>
<organism evidence="8 9">
    <name type="scientific">Thiocapsa roseopersicina</name>
    <dbReference type="NCBI Taxonomy" id="1058"/>
    <lineage>
        <taxon>Bacteria</taxon>
        <taxon>Pseudomonadati</taxon>
        <taxon>Pseudomonadota</taxon>
        <taxon>Gammaproteobacteria</taxon>
        <taxon>Chromatiales</taxon>
        <taxon>Chromatiaceae</taxon>
        <taxon>Thiocapsa</taxon>
    </lineage>
</organism>
<dbReference type="InterPro" id="IPR002676">
    <property type="entry name" value="RimM_N"/>
</dbReference>
<dbReference type="Gene3D" id="2.30.30.240">
    <property type="entry name" value="PRC-barrel domain"/>
    <property type="match status" value="1"/>
</dbReference>
<dbReference type="InterPro" id="IPR056792">
    <property type="entry name" value="PRC_RimM"/>
</dbReference>
<dbReference type="PANTHER" id="PTHR33692">
    <property type="entry name" value="RIBOSOME MATURATION FACTOR RIMM"/>
    <property type="match status" value="1"/>
</dbReference>
<accession>A0A1H2TK73</accession>
<dbReference type="RefSeq" id="WP_093029096.1">
    <property type="nucleotide sequence ID" value="NZ_FNNZ01000004.1"/>
</dbReference>
<dbReference type="Pfam" id="PF01782">
    <property type="entry name" value="RimM"/>
    <property type="match status" value="1"/>
</dbReference>
<evidence type="ECO:0000259" key="7">
    <source>
        <dbReference type="Pfam" id="PF24986"/>
    </source>
</evidence>